<protein>
    <submittedName>
        <fullName evidence="2">Putative conserved secreted protein</fullName>
    </submittedName>
</protein>
<dbReference type="OrthoDB" id="6513317at2759"/>
<dbReference type="AlphaFoldDB" id="A0A6G4ZYR5"/>
<evidence type="ECO:0000256" key="1">
    <source>
        <dbReference type="SAM" id="SignalP"/>
    </source>
</evidence>
<name>A0A6G4ZYR5_RHIMP</name>
<reference evidence="2" key="1">
    <citation type="submission" date="2020-03" db="EMBL/GenBank/DDBJ databases">
        <title>A transcriptome and proteome of the tick Rhipicephalus microplus shaped by the genetic composition of its hosts and developmental stage.</title>
        <authorList>
            <person name="Garcia G.R."/>
            <person name="Ribeiro J.M.C."/>
            <person name="Maruyama S.R."/>
            <person name="Gardinasse L.G."/>
            <person name="Nelson K."/>
            <person name="Ferreira B.R."/>
            <person name="Andrade T.G."/>
            <person name="Santos I.K.F.M."/>
        </authorList>
    </citation>
    <scope>NUCLEOTIDE SEQUENCE</scope>
    <source>
        <strain evidence="2">NSGR</strain>
        <tissue evidence="2">Salivary glands</tissue>
    </source>
</reference>
<feature type="chain" id="PRO_5026218376" evidence="1">
    <location>
        <begin position="21"/>
        <end position="181"/>
    </location>
</feature>
<dbReference type="EMBL" id="GIKN01000813">
    <property type="protein sequence ID" value="NIE43086.1"/>
    <property type="molecule type" value="Transcribed_RNA"/>
</dbReference>
<dbReference type="VEuPathDB" id="VectorBase:LOC119178371"/>
<sequence length="181" mass="20257">MKNIIVTACLFGVLAVIAGASILPEDQIDLTDTLETTSEDLAEEAIALGQILRDVAADMAQDRRLDVEEEEYSFRRFWEKFKASMKKAGKKMKVAFKTIGKELKEPVKVVAKAAAKVALEKAQEILKKKAVTLVAKIFEKSIPAYAVEDNVNEADFFEQMRVRLDQVGQRLIKQGQALKRL</sequence>
<proteinExistence type="predicted"/>
<feature type="signal peptide" evidence="1">
    <location>
        <begin position="1"/>
        <end position="20"/>
    </location>
</feature>
<keyword evidence="1" id="KW-0732">Signal</keyword>
<accession>A0A6G4ZYR5</accession>
<evidence type="ECO:0000313" key="2">
    <source>
        <dbReference type="EMBL" id="NIE43086.1"/>
    </source>
</evidence>
<organism evidence="2">
    <name type="scientific">Rhipicephalus microplus</name>
    <name type="common">Cattle tick</name>
    <name type="synonym">Boophilus microplus</name>
    <dbReference type="NCBI Taxonomy" id="6941"/>
    <lineage>
        <taxon>Eukaryota</taxon>
        <taxon>Metazoa</taxon>
        <taxon>Ecdysozoa</taxon>
        <taxon>Arthropoda</taxon>
        <taxon>Chelicerata</taxon>
        <taxon>Arachnida</taxon>
        <taxon>Acari</taxon>
        <taxon>Parasitiformes</taxon>
        <taxon>Ixodida</taxon>
        <taxon>Ixodoidea</taxon>
        <taxon>Ixodidae</taxon>
        <taxon>Rhipicephalinae</taxon>
        <taxon>Rhipicephalus</taxon>
        <taxon>Boophilus</taxon>
    </lineage>
</organism>